<reference evidence="3" key="2">
    <citation type="journal article" date="2021" name="PeerJ">
        <title>Extensive microbial diversity within the chicken gut microbiome revealed by metagenomics and culture.</title>
        <authorList>
            <person name="Gilroy R."/>
            <person name="Ravi A."/>
            <person name="Getino M."/>
            <person name="Pursley I."/>
            <person name="Horton D.L."/>
            <person name="Alikhan N.F."/>
            <person name="Baker D."/>
            <person name="Gharbi K."/>
            <person name="Hall N."/>
            <person name="Watson M."/>
            <person name="Adriaenssens E.M."/>
            <person name="Foster-Nyarko E."/>
            <person name="Jarju S."/>
            <person name="Secka A."/>
            <person name="Antonio M."/>
            <person name="Oren A."/>
            <person name="Chaudhuri R.R."/>
            <person name="La Ragione R."/>
            <person name="Hildebrand F."/>
            <person name="Pallen M.J."/>
        </authorList>
    </citation>
    <scope>NUCLEOTIDE SEQUENCE</scope>
    <source>
        <strain evidence="3">CHK176-6737</strain>
    </source>
</reference>
<evidence type="ECO:0000259" key="2">
    <source>
        <dbReference type="Pfam" id="PF00149"/>
    </source>
</evidence>
<sequence length="498" mass="56789">MDENVQQENIVRLARKRRQQKQRKKRLIIAAVCVLAVLVAGVLAYVIPFRLVSPAPDKLQVYEDIGDGTQLRVGVMSDTQLKDDKIIAENGGVNHNAENLKKTLELFKAQKVDMIIHAGDIGDMCTSDAYRTYQDTIEEVFPNEKERPIFLNIMGNHDLWFNTDWTHSVPKHRLYSICMGSSPWVHYKVNGFHFIGASPDLTSNTQGYSEKVCAWLQEEIEAAQADAKDGDPIFVITHHNLRDTVYGSDEWYDTAITDLLSQYENVVSISGHSHFSILDERSINQKNLTAFTTQSIAYVETERGYFDPFTGGENIHPPYYEDYPMCLIMNVSQEQTVIERWNVAKNREEKANMRWTLTYPLEKGTFTYRDDVRRSQATAPVFPENAALTYAPFIESYREEDNGKTLPGIQFTAAMHQDFVHSYDVRLTDVASGKMYTYLYLSDFVYGISDMAKEVRLALDSTLPSARYKVDVYAIDSYGRYSASPVSGEIQWVRPADS</sequence>
<comment type="caution">
    <text evidence="3">The sequence shown here is derived from an EMBL/GenBank/DDBJ whole genome shotgun (WGS) entry which is preliminary data.</text>
</comment>
<evidence type="ECO:0000256" key="1">
    <source>
        <dbReference type="SAM" id="Phobius"/>
    </source>
</evidence>
<dbReference type="SUPFAM" id="SSF56300">
    <property type="entry name" value="Metallo-dependent phosphatases"/>
    <property type="match status" value="1"/>
</dbReference>
<gene>
    <name evidence="3" type="ORF">IAD23_07865</name>
</gene>
<dbReference type="GO" id="GO:0016787">
    <property type="term" value="F:hydrolase activity"/>
    <property type="evidence" value="ECO:0007669"/>
    <property type="project" value="InterPro"/>
</dbReference>
<dbReference type="InterPro" id="IPR004843">
    <property type="entry name" value="Calcineurin-like_PHP"/>
</dbReference>
<dbReference type="PANTHER" id="PTHR43143">
    <property type="entry name" value="METALLOPHOSPHOESTERASE, CALCINEURIN SUPERFAMILY"/>
    <property type="match status" value="1"/>
</dbReference>
<dbReference type="Gene3D" id="3.60.21.10">
    <property type="match status" value="1"/>
</dbReference>
<dbReference type="AlphaFoldDB" id="A0A9D1MVX1"/>
<dbReference type="EMBL" id="DVNM01000045">
    <property type="protein sequence ID" value="HIU69855.1"/>
    <property type="molecule type" value="Genomic_DNA"/>
</dbReference>
<protein>
    <submittedName>
        <fullName evidence="3">Metallophosphoesterase</fullName>
    </submittedName>
</protein>
<feature type="domain" description="Calcineurin-like phosphoesterase" evidence="2">
    <location>
        <begin position="71"/>
        <end position="274"/>
    </location>
</feature>
<evidence type="ECO:0000313" key="4">
    <source>
        <dbReference type="Proteomes" id="UP000824125"/>
    </source>
</evidence>
<feature type="transmembrane region" description="Helical" evidence="1">
    <location>
        <begin position="27"/>
        <end position="47"/>
    </location>
</feature>
<dbReference type="InterPro" id="IPR029052">
    <property type="entry name" value="Metallo-depent_PP-like"/>
</dbReference>
<keyword evidence="1" id="KW-1133">Transmembrane helix</keyword>
<accession>A0A9D1MVX1</accession>
<keyword evidence="1" id="KW-0472">Membrane</keyword>
<reference evidence="3" key="1">
    <citation type="submission" date="2020-10" db="EMBL/GenBank/DDBJ databases">
        <authorList>
            <person name="Gilroy R."/>
        </authorList>
    </citation>
    <scope>NUCLEOTIDE SEQUENCE</scope>
    <source>
        <strain evidence="3">CHK176-6737</strain>
    </source>
</reference>
<name>A0A9D1MVX1_9FIRM</name>
<dbReference type="InterPro" id="IPR051918">
    <property type="entry name" value="STPP_CPPED1"/>
</dbReference>
<evidence type="ECO:0000313" key="3">
    <source>
        <dbReference type="EMBL" id="HIU69855.1"/>
    </source>
</evidence>
<dbReference type="Pfam" id="PF00149">
    <property type="entry name" value="Metallophos"/>
    <property type="match status" value="1"/>
</dbReference>
<dbReference type="Proteomes" id="UP000824125">
    <property type="component" value="Unassembled WGS sequence"/>
</dbReference>
<dbReference type="PANTHER" id="PTHR43143:SF1">
    <property type="entry name" value="SERINE_THREONINE-PROTEIN PHOSPHATASE CPPED1"/>
    <property type="match status" value="1"/>
</dbReference>
<organism evidence="3 4">
    <name type="scientific">Candidatus Scybalenecus merdavium</name>
    <dbReference type="NCBI Taxonomy" id="2840939"/>
    <lineage>
        <taxon>Bacteria</taxon>
        <taxon>Bacillati</taxon>
        <taxon>Bacillota</taxon>
        <taxon>Clostridia</taxon>
        <taxon>Eubacteriales</taxon>
        <taxon>Oscillospiraceae</taxon>
        <taxon>Oscillospiraceae incertae sedis</taxon>
        <taxon>Candidatus Scybalenecus</taxon>
    </lineage>
</organism>
<keyword evidence="1" id="KW-0812">Transmembrane</keyword>
<proteinExistence type="predicted"/>